<dbReference type="GO" id="GO:0005509">
    <property type="term" value="F:calcium ion binding"/>
    <property type="evidence" value="ECO:0007669"/>
    <property type="project" value="InterPro"/>
</dbReference>
<evidence type="ECO:0000256" key="1">
    <source>
        <dbReference type="SAM" id="SignalP"/>
    </source>
</evidence>
<proteinExistence type="predicted"/>
<evidence type="ECO:0000313" key="2">
    <source>
        <dbReference type="EMBL" id="SFI72472.1"/>
    </source>
</evidence>
<feature type="chain" id="PRO_5011481585" description="Thrombospondin type 3 repeat-containing protein" evidence="1">
    <location>
        <begin position="29"/>
        <end position="791"/>
    </location>
</feature>
<dbReference type="PROSITE" id="PS00018">
    <property type="entry name" value="EF_HAND_1"/>
    <property type="match status" value="1"/>
</dbReference>
<evidence type="ECO:0000313" key="3">
    <source>
        <dbReference type="Proteomes" id="UP000199559"/>
    </source>
</evidence>
<dbReference type="STRING" id="1144750.SAMN05443431_1021"/>
<feature type="non-terminal residue" evidence="2">
    <location>
        <position position="791"/>
    </location>
</feature>
<sequence length="791" mass="82113">MKIFTRFSKVKALSFLVFTLFSFSSLFSQTNAPSIQSGVSFQWSDVQTTLNDPATIQSITVDNRVFVNFGSPQGYAMTQVGTTGGDAANRVRENNTLVETTSASPTWNASALAAFQDKNLNHFFEASNNGQAICDNFTAVQTTLVAQKQTFSYSPGIPSTSGSIIAITERNANNCYHIEFFGTPVGGGANQSLGSTFVNPQGGVWYGHGGTGTSSSFGTVGTVTAPTGAADYWLSDRVVVTNGGTIGIALFYVNDIAPQGSIITDVRITATSSDHGDGKLFIFSLPDEDGDGFSDIDDLDDDDDGILDIDEANGFSPSYDEDGDGIPNWNDTVDNGTGDGSLTNYVDANGDGVPDVYDFDGDGIPNHLDYDSDNDGCFDALEGGDAIVIGEVLANGKLDGTIDAVTGVPDNVDTTSGQTVGTSQDDTAFDTNGQCDRDNDGVLDGSDICQGSDDTVDTDNDGVPNGCDLDNDNDGILDANEGACASQVLSGTWVIVGNTASYDFGNGIIAQVTTDNPTSPSDFVFAPGTFSNGSFWTENLAGAASLQNSYVWDRTLTVNYVDALGDPVTVTNPIIYLDRVGGTDGVTTQNTAIVTLQNGLTWTTLSGTSDFSTTATTVFDSGNNTDADLAHTQEATQNDADGTAAGTMQINGEVSTFTLQFVQGGLFGTGTDGIEFILSACKSLDTDDDGTPDYLDNDSDDDGCPDSIEGGDTIDFSSVDASTGELTGDVNTTTGVPDDVNTTIGQTVGDATNDAVNACLGSVSGTIVDENGDPVSGIVVTLDDGDAATVD</sequence>
<evidence type="ECO:0008006" key="4">
    <source>
        <dbReference type="Google" id="ProtNLM"/>
    </source>
</evidence>
<keyword evidence="3" id="KW-1185">Reference proteome</keyword>
<dbReference type="InterPro" id="IPR028974">
    <property type="entry name" value="TSP_type-3_rpt"/>
</dbReference>
<organism evidence="2 3">
    <name type="scientific">Olleya namhaensis</name>
    <dbReference type="NCBI Taxonomy" id="1144750"/>
    <lineage>
        <taxon>Bacteria</taxon>
        <taxon>Pseudomonadati</taxon>
        <taxon>Bacteroidota</taxon>
        <taxon>Flavobacteriia</taxon>
        <taxon>Flavobacteriales</taxon>
        <taxon>Flavobacteriaceae</taxon>
    </lineage>
</organism>
<keyword evidence="1" id="KW-0732">Signal</keyword>
<dbReference type="EMBL" id="FORM01000002">
    <property type="protein sequence ID" value="SFI72472.1"/>
    <property type="molecule type" value="Genomic_DNA"/>
</dbReference>
<dbReference type="InterPro" id="IPR018247">
    <property type="entry name" value="EF_Hand_1_Ca_BS"/>
</dbReference>
<dbReference type="Proteomes" id="UP000199559">
    <property type="component" value="Unassembled WGS sequence"/>
</dbReference>
<protein>
    <recommendedName>
        <fullName evidence="4">Thrombospondin type 3 repeat-containing protein</fullName>
    </recommendedName>
</protein>
<dbReference type="SUPFAM" id="SSF103647">
    <property type="entry name" value="TSP type-3 repeat"/>
    <property type="match status" value="1"/>
</dbReference>
<gene>
    <name evidence="2" type="ORF">SAMN05443431_1021</name>
</gene>
<feature type="signal peptide" evidence="1">
    <location>
        <begin position="1"/>
        <end position="28"/>
    </location>
</feature>
<dbReference type="AlphaFoldDB" id="A0A1I3KJ14"/>
<reference evidence="3" key="1">
    <citation type="submission" date="2016-10" db="EMBL/GenBank/DDBJ databases">
        <authorList>
            <person name="Varghese N."/>
            <person name="Submissions S."/>
        </authorList>
    </citation>
    <scope>NUCLEOTIDE SEQUENCE [LARGE SCALE GENOMIC DNA]</scope>
    <source>
        <strain evidence="3">DSM 28881</strain>
    </source>
</reference>
<accession>A0A1I3KJ14</accession>
<name>A0A1I3KJ14_9FLAO</name>